<evidence type="ECO:0000313" key="2">
    <source>
        <dbReference type="EnsemblPlants" id="KQK88357"/>
    </source>
</evidence>
<name>K4AH79_SETIT</name>
<dbReference type="Gramene" id="KQK88357">
    <property type="protein sequence ID" value="KQK88357"/>
    <property type="gene ID" value="SETIT_038236mg"/>
</dbReference>
<keyword evidence="1" id="KW-1133">Transmembrane helix</keyword>
<sequence>MMACFDSSFLCASAGAESFHHYLLIGENLHFLSPLSSFSLFASSIPILPLGFPISLYACMVGMDCFWYSQSFREHVIVKAATRSTKLSVSI</sequence>
<accession>K4AH79</accession>
<dbReference type="EnsemblPlants" id="KQK88357">
    <property type="protein sequence ID" value="KQK88357"/>
    <property type="gene ID" value="SETIT_038236mg"/>
</dbReference>
<dbReference type="Proteomes" id="UP000004995">
    <property type="component" value="Unassembled WGS sequence"/>
</dbReference>
<protein>
    <submittedName>
        <fullName evidence="2">Uncharacterized protein</fullName>
    </submittedName>
</protein>
<reference evidence="3" key="1">
    <citation type="journal article" date="2012" name="Nat. Biotechnol.">
        <title>Reference genome sequence of the model plant Setaria.</title>
        <authorList>
            <person name="Bennetzen J.L."/>
            <person name="Schmutz J."/>
            <person name="Wang H."/>
            <person name="Percifield R."/>
            <person name="Hawkins J."/>
            <person name="Pontaroli A.C."/>
            <person name="Estep M."/>
            <person name="Feng L."/>
            <person name="Vaughn J.N."/>
            <person name="Grimwood J."/>
            <person name="Jenkins J."/>
            <person name="Barry K."/>
            <person name="Lindquist E."/>
            <person name="Hellsten U."/>
            <person name="Deshpande S."/>
            <person name="Wang X."/>
            <person name="Wu X."/>
            <person name="Mitros T."/>
            <person name="Triplett J."/>
            <person name="Yang X."/>
            <person name="Ye C.Y."/>
            <person name="Mauro-Herrera M."/>
            <person name="Wang L."/>
            <person name="Li P."/>
            <person name="Sharma M."/>
            <person name="Sharma R."/>
            <person name="Ronald P.C."/>
            <person name="Panaud O."/>
            <person name="Kellogg E.A."/>
            <person name="Brutnell T.P."/>
            <person name="Doust A.N."/>
            <person name="Tuskan G.A."/>
            <person name="Rokhsar D."/>
            <person name="Devos K.M."/>
        </authorList>
    </citation>
    <scope>NUCLEOTIDE SEQUENCE [LARGE SCALE GENOMIC DNA]</scope>
    <source>
        <strain evidence="3">cv. Yugu1</strain>
    </source>
</reference>
<keyword evidence="1" id="KW-0812">Transmembrane</keyword>
<evidence type="ECO:0000313" key="3">
    <source>
        <dbReference type="Proteomes" id="UP000004995"/>
    </source>
</evidence>
<organism evidence="2 3">
    <name type="scientific">Setaria italica</name>
    <name type="common">Foxtail millet</name>
    <name type="synonym">Panicum italicum</name>
    <dbReference type="NCBI Taxonomy" id="4555"/>
    <lineage>
        <taxon>Eukaryota</taxon>
        <taxon>Viridiplantae</taxon>
        <taxon>Streptophyta</taxon>
        <taxon>Embryophyta</taxon>
        <taxon>Tracheophyta</taxon>
        <taxon>Spermatophyta</taxon>
        <taxon>Magnoliopsida</taxon>
        <taxon>Liliopsida</taxon>
        <taxon>Poales</taxon>
        <taxon>Poaceae</taxon>
        <taxon>PACMAD clade</taxon>
        <taxon>Panicoideae</taxon>
        <taxon>Panicodae</taxon>
        <taxon>Paniceae</taxon>
        <taxon>Cenchrinae</taxon>
        <taxon>Setaria</taxon>
    </lineage>
</organism>
<evidence type="ECO:0000256" key="1">
    <source>
        <dbReference type="SAM" id="Phobius"/>
    </source>
</evidence>
<keyword evidence="3" id="KW-1185">Reference proteome</keyword>
<reference evidence="2" key="2">
    <citation type="submission" date="2018-08" db="UniProtKB">
        <authorList>
            <consortium name="EnsemblPlants"/>
        </authorList>
    </citation>
    <scope>IDENTIFICATION</scope>
    <source>
        <strain evidence="2">Yugu1</strain>
    </source>
</reference>
<proteinExistence type="predicted"/>
<feature type="transmembrane region" description="Helical" evidence="1">
    <location>
        <begin position="40"/>
        <end position="63"/>
    </location>
</feature>
<dbReference type="AlphaFoldDB" id="K4AH79"/>
<dbReference type="HOGENOM" id="CLU_2431189_0_0_1"/>
<dbReference type="EMBL" id="AGNK02005522">
    <property type="status" value="NOT_ANNOTATED_CDS"/>
    <property type="molecule type" value="Genomic_DNA"/>
</dbReference>
<dbReference type="InParanoid" id="K4AH79"/>
<keyword evidence="1" id="KW-0472">Membrane</keyword>